<evidence type="ECO:0000259" key="2">
    <source>
        <dbReference type="Pfam" id="PF13966"/>
    </source>
</evidence>
<dbReference type="PANTHER" id="PTHR33116">
    <property type="entry name" value="REVERSE TRANSCRIPTASE ZINC-BINDING DOMAIN-CONTAINING PROTEIN-RELATED-RELATED"/>
    <property type="match status" value="1"/>
</dbReference>
<reference evidence="3" key="1">
    <citation type="journal article" date="2023" name="bioRxiv">
        <title>Improved chromosome-level genome assembly for marigold (Tagetes erecta).</title>
        <authorList>
            <person name="Jiang F."/>
            <person name="Yuan L."/>
            <person name="Wang S."/>
            <person name="Wang H."/>
            <person name="Xu D."/>
            <person name="Wang A."/>
            <person name="Fan W."/>
        </authorList>
    </citation>
    <scope>NUCLEOTIDE SEQUENCE</scope>
    <source>
        <strain evidence="3">WSJ</strain>
        <tissue evidence="3">Leaf</tissue>
    </source>
</reference>
<keyword evidence="1" id="KW-0812">Transmembrane</keyword>
<evidence type="ECO:0000313" key="4">
    <source>
        <dbReference type="Proteomes" id="UP001229421"/>
    </source>
</evidence>
<dbReference type="Proteomes" id="UP001229421">
    <property type="component" value="Unassembled WGS sequence"/>
</dbReference>
<feature type="transmembrane region" description="Helical" evidence="1">
    <location>
        <begin position="12"/>
        <end position="33"/>
    </location>
</feature>
<name>A0AAD8P0U5_TARER</name>
<dbReference type="InterPro" id="IPR026960">
    <property type="entry name" value="RVT-Znf"/>
</dbReference>
<proteinExistence type="predicted"/>
<keyword evidence="1" id="KW-1133">Transmembrane helix</keyword>
<sequence>MEKRISNWMNKFLSFAGRLQLIISVLSALHVYWSSVFIIPARIISDLEAKMRGFLWSQGTMSRGKAKVSWKTVCVPKYEGGLGIRRIADLNKALMINHIWSIITDRDSLWVKWIHTYRLKNQSFWAVRVPDNCCWSWRKILQLRSVVRNFFWSELGDGSNTFAWYDNWCSWGSLDKLLTPRMIANGGFSLKDKVKDIWVNNQIAWPSAWVNIYPILNTIRISINYNARDRIWWRVGNENHEFSAYSVWQAIRPREEEVDWGKVIWSSHCVPRHAFLMWLVMRGKLLTQDKILGWDFARRKTMNMMCCLLCYENIDSHSHLFFECKFSSRVWLLTKKSTSMRNIKPVWSDIVTWLINHYKAKSIYSILDRLVVAATAYFIWQERNNRSFMNHARPPDCLAEVILSSVRYKLMSLKLKKTGPVQQILKEWKIYGEDIYDSHG</sequence>
<comment type="caution">
    <text evidence="3">The sequence shown here is derived from an EMBL/GenBank/DDBJ whole genome shotgun (WGS) entry which is preliminary data.</text>
</comment>
<dbReference type="Pfam" id="PF13966">
    <property type="entry name" value="zf-RVT"/>
    <property type="match status" value="1"/>
</dbReference>
<keyword evidence="4" id="KW-1185">Reference proteome</keyword>
<evidence type="ECO:0000256" key="1">
    <source>
        <dbReference type="SAM" id="Phobius"/>
    </source>
</evidence>
<dbReference type="EMBL" id="JAUHHV010000004">
    <property type="protein sequence ID" value="KAK1427997.1"/>
    <property type="molecule type" value="Genomic_DNA"/>
</dbReference>
<protein>
    <recommendedName>
        <fullName evidence="2">Reverse transcriptase zinc-binding domain-containing protein</fullName>
    </recommendedName>
</protein>
<keyword evidence="1" id="KW-0472">Membrane</keyword>
<feature type="domain" description="Reverse transcriptase zinc-binding" evidence="2">
    <location>
        <begin position="242"/>
        <end position="331"/>
    </location>
</feature>
<organism evidence="3 4">
    <name type="scientific">Tagetes erecta</name>
    <name type="common">African marigold</name>
    <dbReference type="NCBI Taxonomy" id="13708"/>
    <lineage>
        <taxon>Eukaryota</taxon>
        <taxon>Viridiplantae</taxon>
        <taxon>Streptophyta</taxon>
        <taxon>Embryophyta</taxon>
        <taxon>Tracheophyta</taxon>
        <taxon>Spermatophyta</taxon>
        <taxon>Magnoliopsida</taxon>
        <taxon>eudicotyledons</taxon>
        <taxon>Gunneridae</taxon>
        <taxon>Pentapetalae</taxon>
        <taxon>asterids</taxon>
        <taxon>campanulids</taxon>
        <taxon>Asterales</taxon>
        <taxon>Asteraceae</taxon>
        <taxon>Asteroideae</taxon>
        <taxon>Heliantheae alliance</taxon>
        <taxon>Tageteae</taxon>
        <taxon>Tagetes</taxon>
    </lineage>
</organism>
<evidence type="ECO:0000313" key="3">
    <source>
        <dbReference type="EMBL" id="KAK1427997.1"/>
    </source>
</evidence>
<accession>A0AAD8P0U5</accession>
<dbReference type="AlphaFoldDB" id="A0AAD8P0U5"/>
<gene>
    <name evidence="3" type="ORF">QVD17_16800</name>
</gene>
<dbReference type="PANTHER" id="PTHR33116:SF84">
    <property type="entry name" value="RNA-DIRECTED DNA POLYMERASE"/>
    <property type="match status" value="1"/>
</dbReference>